<protein>
    <submittedName>
        <fullName evidence="1">Uncharacterized protein</fullName>
    </submittedName>
</protein>
<proteinExistence type="predicted"/>
<dbReference type="AlphaFoldDB" id="A0A0A9C9M3"/>
<organism evidence="1">
    <name type="scientific">Arundo donax</name>
    <name type="common">Giant reed</name>
    <name type="synonym">Donax arundinaceus</name>
    <dbReference type="NCBI Taxonomy" id="35708"/>
    <lineage>
        <taxon>Eukaryota</taxon>
        <taxon>Viridiplantae</taxon>
        <taxon>Streptophyta</taxon>
        <taxon>Embryophyta</taxon>
        <taxon>Tracheophyta</taxon>
        <taxon>Spermatophyta</taxon>
        <taxon>Magnoliopsida</taxon>
        <taxon>Liliopsida</taxon>
        <taxon>Poales</taxon>
        <taxon>Poaceae</taxon>
        <taxon>PACMAD clade</taxon>
        <taxon>Arundinoideae</taxon>
        <taxon>Arundineae</taxon>
        <taxon>Arundo</taxon>
    </lineage>
</organism>
<sequence length="19" mass="2314">MPHYHIDALTQNSFPNKHY</sequence>
<dbReference type="EMBL" id="GBRH01226767">
    <property type="protein sequence ID" value="JAD71128.1"/>
    <property type="molecule type" value="Transcribed_RNA"/>
</dbReference>
<evidence type="ECO:0000313" key="1">
    <source>
        <dbReference type="EMBL" id="JAD71128.1"/>
    </source>
</evidence>
<name>A0A0A9C9M3_ARUDO</name>
<accession>A0A0A9C9M3</accession>
<reference evidence="1" key="2">
    <citation type="journal article" date="2015" name="Data Brief">
        <title>Shoot transcriptome of the giant reed, Arundo donax.</title>
        <authorList>
            <person name="Barrero R.A."/>
            <person name="Guerrero F.D."/>
            <person name="Moolhuijzen P."/>
            <person name="Goolsby J.A."/>
            <person name="Tidwell J."/>
            <person name="Bellgard S.E."/>
            <person name="Bellgard M.I."/>
        </authorList>
    </citation>
    <scope>NUCLEOTIDE SEQUENCE</scope>
    <source>
        <tissue evidence="1">Shoot tissue taken approximately 20 cm above the soil surface</tissue>
    </source>
</reference>
<reference evidence="1" key="1">
    <citation type="submission" date="2014-09" db="EMBL/GenBank/DDBJ databases">
        <authorList>
            <person name="Magalhaes I.L.F."/>
            <person name="Oliveira U."/>
            <person name="Santos F.R."/>
            <person name="Vidigal T.H.D.A."/>
            <person name="Brescovit A.D."/>
            <person name="Santos A.J."/>
        </authorList>
    </citation>
    <scope>NUCLEOTIDE SEQUENCE</scope>
    <source>
        <tissue evidence="1">Shoot tissue taken approximately 20 cm above the soil surface</tissue>
    </source>
</reference>